<dbReference type="Pfam" id="PF03808">
    <property type="entry name" value="Glyco_tran_WecG"/>
    <property type="match status" value="1"/>
</dbReference>
<keyword evidence="2 5" id="KW-0808">Transferase</keyword>
<organism evidence="5 6">
    <name type="scientific">Pelodictyon phaeoclathratiforme (strain DSM 5477 / BU-1)</name>
    <dbReference type="NCBI Taxonomy" id="324925"/>
    <lineage>
        <taxon>Bacteria</taxon>
        <taxon>Pseudomonadati</taxon>
        <taxon>Chlorobiota</taxon>
        <taxon>Chlorobiia</taxon>
        <taxon>Chlorobiales</taxon>
        <taxon>Chlorobiaceae</taxon>
        <taxon>Chlorobium/Pelodictyon group</taxon>
        <taxon>Pelodictyon</taxon>
    </lineage>
</organism>
<dbReference type="PANTHER" id="PTHR34136:SF1">
    <property type="entry name" value="UDP-N-ACETYL-D-MANNOSAMINURONIC ACID TRANSFERASE"/>
    <property type="match status" value="1"/>
</dbReference>
<keyword evidence="6" id="KW-1185">Reference proteome</keyword>
<dbReference type="EC" id="2.4.1.187" evidence="5"/>
<dbReference type="NCBIfam" id="TIGR00696">
    <property type="entry name" value="wecG_tagA_cpsF"/>
    <property type="match status" value="1"/>
</dbReference>
<keyword evidence="3" id="KW-0472">Membrane</keyword>
<dbReference type="EMBL" id="CP001110">
    <property type="protein sequence ID" value="ACF43303.1"/>
    <property type="molecule type" value="Genomic_DNA"/>
</dbReference>
<sequence length="490" mass="54706">MTGDTDRCNARFENIVNNILKSNQKRECDAVNQRKDSLKALEKRLSGRSSGHKSVVKRTLFKLSAAAAGALERVIEITATLVVTLTVTVPLLLVLLFRKLVTGTKIFTSKTIAGAGAMPIRVYQFNTINTPLCDLPLFFEVLTGRLALVGTAIKEWNLSDATPENGYIGMMKPGIISLWDVRQSSKIAHEGQLSIEWEYIFKKHPFYDFMLLLRALPAMLYSEKNKTASSIFRLLDIDLRNLTMVEAVTLIGTNLAQKKQCTIYFANPDCFNKMISDRDYFTILKTGDYIFPDGIGLVIAGKMLQTPLKENINGTDMLPYICRMAASKSHSIFLLGGKPGIAQKAGEKISASYGVSLAGTAHGYFDHQTESDAVIETINNSGAAILLVGFGAPLQEKWISRHRHQLKAEVLMGVGGLFDFYSGTTKRAPAWVREIGFEWIYRILQEPGRMWRRYVVGNPLFLYRVMKWKVFSHEIESIHANAITVKPHGA</sequence>
<dbReference type="eggNOG" id="COG2148">
    <property type="taxonomic scope" value="Bacteria"/>
</dbReference>
<evidence type="ECO:0000256" key="2">
    <source>
        <dbReference type="ARBA" id="ARBA00022679"/>
    </source>
</evidence>
<gene>
    <name evidence="5" type="ordered locus">Ppha_1019</name>
</gene>
<dbReference type="InterPro" id="IPR004629">
    <property type="entry name" value="WecG_TagA_CpsF"/>
</dbReference>
<evidence type="ECO:0000256" key="3">
    <source>
        <dbReference type="SAM" id="Phobius"/>
    </source>
</evidence>
<dbReference type="CDD" id="cd06533">
    <property type="entry name" value="Glyco_transf_WecG_TagA"/>
    <property type="match status" value="1"/>
</dbReference>
<dbReference type="Proteomes" id="UP000002724">
    <property type="component" value="Chromosome"/>
</dbReference>
<dbReference type="CAZy" id="GT26">
    <property type="family name" value="Glycosyltransferase Family 26"/>
</dbReference>
<evidence type="ECO:0000313" key="6">
    <source>
        <dbReference type="Proteomes" id="UP000002724"/>
    </source>
</evidence>
<dbReference type="eggNOG" id="COG1922">
    <property type="taxonomic scope" value="Bacteria"/>
</dbReference>
<proteinExistence type="predicted"/>
<dbReference type="InterPro" id="IPR003362">
    <property type="entry name" value="Bact_transf"/>
</dbReference>
<accession>B4SFP8</accession>
<evidence type="ECO:0000256" key="1">
    <source>
        <dbReference type="ARBA" id="ARBA00022676"/>
    </source>
</evidence>
<reference evidence="5 6" key="1">
    <citation type="submission" date="2008-06" db="EMBL/GenBank/DDBJ databases">
        <title>Complete sequence of Pelodictyon phaeoclathratiforme BU-1.</title>
        <authorList>
            <consortium name="US DOE Joint Genome Institute"/>
            <person name="Lucas S."/>
            <person name="Copeland A."/>
            <person name="Lapidus A."/>
            <person name="Glavina del Rio T."/>
            <person name="Dalin E."/>
            <person name="Tice H."/>
            <person name="Bruce D."/>
            <person name="Goodwin L."/>
            <person name="Pitluck S."/>
            <person name="Schmutz J."/>
            <person name="Larimer F."/>
            <person name="Land M."/>
            <person name="Hauser L."/>
            <person name="Kyrpides N."/>
            <person name="Mikhailova N."/>
            <person name="Liu Z."/>
            <person name="Li T."/>
            <person name="Zhao F."/>
            <person name="Overmann J."/>
            <person name="Bryant D.A."/>
            <person name="Richardson P."/>
        </authorList>
    </citation>
    <scope>NUCLEOTIDE SEQUENCE [LARGE SCALE GENOMIC DNA]</scope>
    <source>
        <strain evidence="6">DSM 5477 / BU-1</strain>
    </source>
</reference>
<dbReference type="STRING" id="324925.Ppha_1019"/>
<dbReference type="HOGENOM" id="CLU_032975_0_0_10"/>
<evidence type="ECO:0000259" key="4">
    <source>
        <dbReference type="Pfam" id="PF02397"/>
    </source>
</evidence>
<dbReference type="GO" id="GO:0047244">
    <property type="term" value="F:N-acetylglucosaminyldiphosphoundecaprenol N-acetyl-beta-D-mannosaminyltransferase activity"/>
    <property type="evidence" value="ECO:0007669"/>
    <property type="project" value="UniProtKB-EC"/>
</dbReference>
<dbReference type="PANTHER" id="PTHR34136">
    <property type="match status" value="1"/>
</dbReference>
<dbReference type="AlphaFoldDB" id="B4SFP8"/>
<evidence type="ECO:0000313" key="5">
    <source>
        <dbReference type="EMBL" id="ACF43303.1"/>
    </source>
</evidence>
<feature type="transmembrane region" description="Helical" evidence="3">
    <location>
        <begin position="77"/>
        <end position="97"/>
    </location>
</feature>
<name>B4SFP8_PELPB</name>
<protein>
    <submittedName>
        <fullName evidence="5">Glycosyl transferase, WecB/TagA/CpsF family</fullName>
        <ecNumber evidence="5">2.4.1.187</ecNumber>
    </submittedName>
</protein>
<keyword evidence="3" id="KW-1133">Transmembrane helix</keyword>
<feature type="domain" description="Bacterial sugar transferase" evidence="4">
    <location>
        <begin position="132"/>
        <end position="220"/>
    </location>
</feature>
<keyword evidence="1 5" id="KW-0328">Glycosyltransferase</keyword>
<dbReference type="KEGG" id="pph:Ppha_1019"/>
<keyword evidence="3" id="KW-0812">Transmembrane</keyword>
<dbReference type="Pfam" id="PF02397">
    <property type="entry name" value="Bac_transf"/>
    <property type="match status" value="1"/>
</dbReference>